<dbReference type="Proteomes" id="UP001518976">
    <property type="component" value="Unassembled WGS sequence"/>
</dbReference>
<proteinExistence type="inferred from homology"/>
<evidence type="ECO:0000313" key="5">
    <source>
        <dbReference type="Proteomes" id="UP001518976"/>
    </source>
</evidence>
<comment type="similarity">
    <text evidence="1">Belongs to the Cu-Zn superoxide dismutase family.</text>
</comment>
<organism evidence="4 5">
    <name type="scientific">Streptomyces spirodelae</name>
    <dbReference type="NCBI Taxonomy" id="2812904"/>
    <lineage>
        <taxon>Bacteria</taxon>
        <taxon>Bacillati</taxon>
        <taxon>Actinomycetota</taxon>
        <taxon>Actinomycetes</taxon>
        <taxon>Kitasatosporales</taxon>
        <taxon>Streptomycetaceae</taxon>
        <taxon>Streptomyces</taxon>
    </lineage>
</organism>
<feature type="region of interest" description="Disordered" evidence="2">
    <location>
        <begin position="62"/>
        <end position="81"/>
    </location>
</feature>
<dbReference type="InterPro" id="IPR036423">
    <property type="entry name" value="SOD-like_Cu/Zn_dom_sf"/>
</dbReference>
<feature type="compositionally biased region" description="Basic and acidic residues" evidence="2">
    <location>
        <begin position="273"/>
        <end position="288"/>
    </location>
</feature>
<feature type="domain" description="Superoxide dismutase copper/zinc binding" evidence="3">
    <location>
        <begin position="243"/>
        <end position="356"/>
    </location>
</feature>
<feature type="region of interest" description="Disordered" evidence="2">
    <location>
        <begin position="262"/>
        <end position="299"/>
    </location>
</feature>
<comment type="caution">
    <text evidence="4">The sequence shown here is derived from an EMBL/GenBank/DDBJ whole genome shotgun (WGS) entry which is preliminary data.</text>
</comment>
<dbReference type="EMBL" id="JAFFZN010000002">
    <property type="protein sequence ID" value="MBO8184505.1"/>
    <property type="molecule type" value="Genomic_DNA"/>
</dbReference>
<dbReference type="SUPFAM" id="SSF49329">
    <property type="entry name" value="Cu,Zn superoxide dismutase-like"/>
    <property type="match status" value="1"/>
</dbReference>
<evidence type="ECO:0000259" key="3">
    <source>
        <dbReference type="Pfam" id="PF00080"/>
    </source>
</evidence>
<dbReference type="InterPro" id="IPR001424">
    <property type="entry name" value="SOD_Cu_Zn_dom"/>
</dbReference>
<protein>
    <submittedName>
        <fullName evidence="4">Superoxide dismutase family protein</fullName>
    </submittedName>
</protein>
<reference evidence="4 5" key="1">
    <citation type="submission" date="2021-02" db="EMBL/GenBank/DDBJ databases">
        <title>Streptomyces spirodelae sp. nov., isolated from duckweed.</title>
        <authorList>
            <person name="Saimee Y."/>
            <person name="Duangmal K."/>
        </authorList>
    </citation>
    <scope>NUCLEOTIDE SEQUENCE [LARGE SCALE GENOMIC DNA]</scope>
    <source>
        <strain evidence="4 5">DW4-2</strain>
    </source>
</reference>
<feature type="compositionally biased region" description="Low complexity" evidence="2">
    <location>
        <begin position="67"/>
        <end position="81"/>
    </location>
</feature>
<dbReference type="Pfam" id="PF00080">
    <property type="entry name" value="Sod_Cu"/>
    <property type="match status" value="1"/>
</dbReference>
<evidence type="ECO:0000256" key="2">
    <source>
        <dbReference type="SAM" id="MobiDB-lite"/>
    </source>
</evidence>
<evidence type="ECO:0000256" key="1">
    <source>
        <dbReference type="ARBA" id="ARBA00010457"/>
    </source>
</evidence>
<name>A0ABS3WN02_9ACTN</name>
<feature type="region of interest" description="Disordered" evidence="2">
    <location>
        <begin position="147"/>
        <end position="198"/>
    </location>
</feature>
<keyword evidence="5" id="KW-1185">Reference proteome</keyword>
<evidence type="ECO:0000313" key="4">
    <source>
        <dbReference type="EMBL" id="MBO8184505.1"/>
    </source>
</evidence>
<feature type="compositionally biased region" description="Basic and acidic residues" evidence="2">
    <location>
        <begin position="147"/>
        <end position="177"/>
    </location>
</feature>
<dbReference type="RefSeq" id="WP_209263314.1">
    <property type="nucleotide sequence ID" value="NZ_JAFFZN010000002.1"/>
</dbReference>
<dbReference type="Gene3D" id="2.60.40.200">
    <property type="entry name" value="Superoxide dismutase, copper/zinc binding domain"/>
    <property type="match status" value="1"/>
</dbReference>
<sequence>MRTEGVRGVAAVTLVTALLAGSGSGTASGLPRDDDRERAARAGDIGLRHLTEVLKSLSDAHDDTDARAGAGAGADARAGSASGAADIDRLAALRNPGDLPDHVHHAQFGSVQVKVGSGEVEIVSGGQRLFPFGRGDSSDPIVRHTEEATEEATGEHTGEATDGRTDGRTDGATDGRTGEPGAASAAVDGTTADESAFSSRKSILVRYDRFSPANAFIRPDAVTYDRSKVPAGAGIMVARTATDHSTSVRLQVRGLVPDRTYGAHVHTQPCGAKPDDSGPHYQHRKDPEQPSTDPRYANPHNEVWLDFTTDSRGRGEAVSRHHWTFREGEARSVVLHERGTSSEAGHAGQAGARVACFSVPLSVA</sequence>
<gene>
    <name evidence="4" type="ORF">JW592_03295</name>
</gene>
<accession>A0ABS3WN02</accession>